<proteinExistence type="inferred from homology"/>
<feature type="domain" description="Peptidase A1" evidence="4">
    <location>
        <begin position="73"/>
        <end position="367"/>
    </location>
</feature>
<dbReference type="PROSITE" id="PS51767">
    <property type="entry name" value="PEPTIDASE_A1"/>
    <property type="match status" value="1"/>
</dbReference>
<dbReference type="GO" id="GO:0006508">
    <property type="term" value="P:proteolysis"/>
    <property type="evidence" value="ECO:0007669"/>
    <property type="project" value="UniProtKB-KW"/>
</dbReference>
<dbReference type="InterPro" id="IPR033121">
    <property type="entry name" value="PEPTIDASE_A1"/>
</dbReference>
<dbReference type="InterPro" id="IPR032861">
    <property type="entry name" value="TAXi_N"/>
</dbReference>
<dbReference type="GO" id="GO:0005576">
    <property type="term" value="C:extracellular region"/>
    <property type="evidence" value="ECO:0000318"/>
    <property type="project" value="GO_Central"/>
</dbReference>
<evidence type="ECO:0000256" key="2">
    <source>
        <dbReference type="ARBA" id="ARBA00022670"/>
    </source>
</evidence>
<dbReference type="InterPro" id="IPR021109">
    <property type="entry name" value="Peptidase_aspartic_dom_sf"/>
</dbReference>
<accession>A0A059CLC6</accession>
<dbReference type="OMA" id="YANILCK"/>
<dbReference type="InterPro" id="IPR032799">
    <property type="entry name" value="TAXi_C"/>
</dbReference>
<protein>
    <recommendedName>
        <fullName evidence="4">Peptidase A1 domain-containing protein</fullName>
    </recommendedName>
</protein>
<feature type="non-terminal residue" evidence="5">
    <location>
        <position position="1"/>
    </location>
</feature>
<evidence type="ECO:0000256" key="3">
    <source>
        <dbReference type="ARBA" id="ARBA00022801"/>
    </source>
</evidence>
<name>A0A059CLC6_EUCGR</name>
<keyword evidence="3" id="KW-0378">Hydrolase</keyword>
<dbReference type="Pfam" id="PF14541">
    <property type="entry name" value="TAXi_C"/>
    <property type="match status" value="1"/>
</dbReference>
<dbReference type="AlphaFoldDB" id="A0A059CLC6"/>
<dbReference type="Gramene" id="KCW78725">
    <property type="protein sequence ID" value="KCW78725"/>
    <property type="gene ID" value="EUGRSUZ_C00169"/>
</dbReference>
<dbReference type="Gene3D" id="2.40.70.10">
    <property type="entry name" value="Acid Proteases"/>
    <property type="match status" value="2"/>
</dbReference>
<organism evidence="5">
    <name type="scientific">Eucalyptus grandis</name>
    <name type="common">Flooded gum</name>
    <dbReference type="NCBI Taxonomy" id="71139"/>
    <lineage>
        <taxon>Eukaryota</taxon>
        <taxon>Viridiplantae</taxon>
        <taxon>Streptophyta</taxon>
        <taxon>Embryophyta</taxon>
        <taxon>Tracheophyta</taxon>
        <taxon>Spermatophyta</taxon>
        <taxon>Magnoliopsida</taxon>
        <taxon>eudicotyledons</taxon>
        <taxon>Gunneridae</taxon>
        <taxon>Pentapetalae</taxon>
        <taxon>rosids</taxon>
        <taxon>malvids</taxon>
        <taxon>Myrtales</taxon>
        <taxon>Myrtaceae</taxon>
        <taxon>Myrtoideae</taxon>
        <taxon>Eucalypteae</taxon>
        <taxon>Eucalyptus</taxon>
    </lineage>
</organism>
<evidence type="ECO:0000256" key="1">
    <source>
        <dbReference type="ARBA" id="ARBA00007447"/>
    </source>
</evidence>
<dbReference type="SUPFAM" id="SSF50630">
    <property type="entry name" value="Acid proteases"/>
    <property type="match status" value="1"/>
</dbReference>
<evidence type="ECO:0000313" key="5">
    <source>
        <dbReference type="EMBL" id="KCW78725.1"/>
    </source>
</evidence>
<sequence length="367" mass="40159">TTPAKPRGLAIKLIHRDSIQSPYYNPNATISERAERAINGSLARIRSLSKRVATPNDDDARAGLIPAGSIHGFLAKISIGTPPVPQLGFIDTGSDVLWFQCLPCTTCFKQSPPLFYPTKSSTYSNIRCNSIACLKSGDKCHPNYEYCIYERSYLDKDSTATSDEGTVKVPIEVLGCGHVNKYDVDGQESGVLGLGYGDGSKFSYCIGNIHDLQYQYNQLSLGNGVIMEGDSTTLEIYNGLYYLDLQGVVIIDLGTTFAFLKEEGYVPLQNEVESLMAGKLNKVSHPEFLCYAGMVTLQFLGGAQLGLDINIMFFQSTACVFCLAISKSLPDTNGESLIGVLAQWSYNIGYDIRQGKIFFQRIDCSAL</sequence>
<dbReference type="EMBL" id="KK198755">
    <property type="protein sequence ID" value="KCW78725.1"/>
    <property type="molecule type" value="Genomic_DNA"/>
</dbReference>
<dbReference type="PANTHER" id="PTHR47967">
    <property type="entry name" value="OS07G0603500 PROTEIN-RELATED"/>
    <property type="match status" value="1"/>
</dbReference>
<keyword evidence="2" id="KW-0645">Protease</keyword>
<reference evidence="5" key="1">
    <citation type="submission" date="2013-07" db="EMBL/GenBank/DDBJ databases">
        <title>The genome of Eucalyptus grandis.</title>
        <authorList>
            <person name="Schmutz J."/>
            <person name="Hayes R."/>
            <person name="Myburg A."/>
            <person name="Tuskan G."/>
            <person name="Grattapaglia D."/>
            <person name="Rokhsar D.S."/>
        </authorList>
    </citation>
    <scope>NUCLEOTIDE SEQUENCE</scope>
    <source>
        <tissue evidence="5">Leaf extractions</tissue>
    </source>
</reference>
<dbReference type="InterPro" id="IPR051708">
    <property type="entry name" value="Plant_Aspart_Prot_A1"/>
</dbReference>
<dbReference type="Pfam" id="PF14543">
    <property type="entry name" value="TAXi_N"/>
    <property type="match status" value="1"/>
</dbReference>
<gene>
    <name evidence="5" type="ORF">EUGRSUZ_C00169</name>
</gene>
<comment type="similarity">
    <text evidence="1">Belongs to the peptidase A1 family.</text>
</comment>
<dbReference type="PANTHER" id="PTHR47967:SF14">
    <property type="entry name" value="EUKARYOTIC ASPARTYL PROTEASE FAMILY PROTEIN"/>
    <property type="match status" value="1"/>
</dbReference>
<dbReference type="GO" id="GO:0004190">
    <property type="term" value="F:aspartic-type endopeptidase activity"/>
    <property type="evidence" value="ECO:0000318"/>
    <property type="project" value="GO_Central"/>
</dbReference>
<evidence type="ECO:0000259" key="4">
    <source>
        <dbReference type="PROSITE" id="PS51767"/>
    </source>
</evidence>
<dbReference type="InParanoid" id="A0A059CLC6"/>